<reference evidence="9 10" key="1">
    <citation type="submission" date="2018-10" db="EMBL/GenBank/DDBJ databases">
        <title>Genomic Encyclopedia of Type Strains, Phase IV (KMG-IV): sequencing the most valuable type-strain genomes for metagenomic binning, comparative biology and taxonomic classification.</title>
        <authorList>
            <person name="Goeker M."/>
        </authorList>
    </citation>
    <scope>NUCLEOTIDE SEQUENCE [LARGE SCALE GENOMIC DNA]</scope>
    <source>
        <strain evidence="9 10">DSM 4734</strain>
    </source>
</reference>
<keyword evidence="6 8" id="KW-0472">Membrane</keyword>
<proteinExistence type="predicted"/>
<protein>
    <submittedName>
        <fullName evidence="9">Fuc2NAc and GlcNAc transferase</fullName>
    </submittedName>
</protein>
<dbReference type="GO" id="GO:0044038">
    <property type="term" value="P:cell wall macromolecule biosynthetic process"/>
    <property type="evidence" value="ECO:0007669"/>
    <property type="project" value="TreeGrafter"/>
</dbReference>
<dbReference type="RefSeq" id="WP_121210734.1">
    <property type="nucleotide sequence ID" value="NZ_RBIM01000003.1"/>
</dbReference>
<accession>A0A495DDP7</accession>
<dbReference type="PANTHER" id="PTHR22926:SF3">
    <property type="entry name" value="UNDECAPRENYL-PHOSPHATE ALPHA-N-ACETYLGLUCOSAMINYL 1-PHOSPHATE TRANSFERASE"/>
    <property type="match status" value="1"/>
</dbReference>
<feature type="transmembrane region" description="Helical" evidence="8">
    <location>
        <begin position="68"/>
        <end position="87"/>
    </location>
</feature>
<dbReference type="PANTHER" id="PTHR22926">
    <property type="entry name" value="PHOSPHO-N-ACETYLMURAMOYL-PENTAPEPTIDE-TRANSFERASE"/>
    <property type="match status" value="1"/>
</dbReference>
<dbReference type="GO" id="GO:0005886">
    <property type="term" value="C:plasma membrane"/>
    <property type="evidence" value="ECO:0007669"/>
    <property type="project" value="UniProtKB-SubCell"/>
</dbReference>
<evidence type="ECO:0000313" key="10">
    <source>
        <dbReference type="Proteomes" id="UP000273675"/>
    </source>
</evidence>
<keyword evidence="3 9" id="KW-0808">Transferase</keyword>
<dbReference type="GO" id="GO:0016780">
    <property type="term" value="F:phosphotransferase activity, for other substituted phosphate groups"/>
    <property type="evidence" value="ECO:0007669"/>
    <property type="project" value="InterPro"/>
</dbReference>
<dbReference type="InterPro" id="IPR000715">
    <property type="entry name" value="Glycosyl_transferase_4"/>
</dbReference>
<dbReference type="GO" id="GO:0009103">
    <property type="term" value="P:lipopolysaccharide biosynthetic process"/>
    <property type="evidence" value="ECO:0007669"/>
    <property type="project" value="TreeGrafter"/>
</dbReference>
<dbReference type="Proteomes" id="UP000273675">
    <property type="component" value="Unassembled WGS sequence"/>
</dbReference>
<feature type="transmembrane region" description="Helical" evidence="8">
    <location>
        <begin position="174"/>
        <end position="193"/>
    </location>
</feature>
<feature type="binding site" evidence="7">
    <location>
        <position position="144"/>
    </location>
    <ligand>
        <name>Mg(2+)</name>
        <dbReference type="ChEBI" id="CHEBI:18420"/>
    </ligand>
</feature>
<sequence length="337" mass="34401">MSGALLPLVLAFLVSLATAGLVLRLGILDHPNARSNHVNPTPRGGGLGIVLGFLVALFFIPVAAPHDLAALTGLALCTVLAAGLGFLDDLLTLSERLKFVCLTLISLALAGMAGPVTELGLALPWLVGWLGSALFVFTLANTVNFMDGSDGLMTAALIPAALTLAWLAPGATGLAALALAAALAGFAVWNAPLMAARGKLFSGDVGSLGAAVILAGLALMWASNGPATSVWLVPLLVLPLLGDVLLTMAARVKAGASPFVAHRSHAYQLLIAMGASHRKVAVIWGAMSLVCGALALLAAGLPPIAAPFVLLVAVLVFAVLHQRWRRLARAAGVETRQ</sequence>
<evidence type="ECO:0000256" key="3">
    <source>
        <dbReference type="ARBA" id="ARBA00022679"/>
    </source>
</evidence>
<name>A0A495DDP7_9PROT</name>
<comment type="subcellular location">
    <subcellularLocation>
        <location evidence="1">Cell membrane</location>
        <topology evidence="1">Multi-pass membrane protein</topology>
    </subcellularLocation>
</comment>
<dbReference type="EMBL" id="RBIM01000003">
    <property type="protein sequence ID" value="RKR00411.1"/>
    <property type="molecule type" value="Genomic_DNA"/>
</dbReference>
<dbReference type="GO" id="GO:0046872">
    <property type="term" value="F:metal ion binding"/>
    <property type="evidence" value="ECO:0007669"/>
    <property type="project" value="UniProtKB-KW"/>
</dbReference>
<gene>
    <name evidence="9" type="ORF">C7435_1619</name>
</gene>
<organism evidence="9 10">
    <name type="scientific">Maricaulis maris</name>
    <dbReference type="NCBI Taxonomy" id="74318"/>
    <lineage>
        <taxon>Bacteria</taxon>
        <taxon>Pseudomonadati</taxon>
        <taxon>Pseudomonadota</taxon>
        <taxon>Alphaproteobacteria</taxon>
        <taxon>Maricaulales</taxon>
        <taxon>Maricaulaceae</taxon>
        <taxon>Maricaulis</taxon>
    </lineage>
</organism>
<feature type="transmembrane region" description="Helical" evidence="8">
    <location>
        <begin position="6"/>
        <end position="23"/>
    </location>
</feature>
<keyword evidence="7" id="KW-0460">Magnesium</keyword>
<feature type="transmembrane region" description="Helical" evidence="8">
    <location>
        <begin position="44"/>
        <end position="62"/>
    </location>
</feature>
<dbReference type="OrthoDB" id="9783652at2"/>
<comment type="caution">
    <text evidence="9">The sequence shown here is derived from an EMBL/GenBank/DDBJ whole genome shotgun (WGS) entry which is preliminary data.</text>
</comment>
<feature type="transmembrane region" description="Helical" evidence="8">
    <location>
        <begin position="205"/>
        <end position="223"/>
    </location>
</feature>
<keyword evidence="7" id="KW-0479">Metal-binding</keyword>
<feature type="transmembrane region" description="Helical" evidence="8">
    <location>
        <begin position="280"/>
        <end position="298"/>
    </location>
</feature>
<feature type="transmembrane region" description="Helical" evidence="8">
    <location>
        <begin position="152"/>
        <end position="168"/>
    </location>
</feature>
<evidence type="ECO:0000256" key="1">
    <source>
        <dbReference type="ARBA" id="ARBA00004651"/>
    </source>
</evidence>
<evidence type="ECO:0000256" key="6">
    <source>
        <dbReference type="ARBA" id="ARBA00023136"/>
    </source>
</evidence>
<evidence type="ECO:0000256" key="5">
    <source>
        <dbReference type="ARBA" id="ARBA00022989"/>
    </source>
</evidence>
<feature type="transmembrane region" description="Helical" evidence="8">
    <location>
        <begin position="229"/>
        <end position="249"/>
    </location>
</feature>
<evidence type="ECO:0000256" key="4">
    <source>
        <dbReference type="ARBA" id="ARBA00022692"/>
    </source>
</evidence>
<dbReference type="GO" id="GO:0071555">
    <property type="term" value="P:cell wall organization"/>
    <property type="evidence" value="ECO:0007669"/>
    <property type="project" value="TreeGrafter"/>
</dbReference>
<feature type="transmembrane region" description="Helical" evidence="8">
    <location>
        <begin position="304"/>
        <end position="320"/>
    </location>
</feature>
<evidence type="ECO:0000256" key="2">
    <source>
        <dbReference type="ARBA" id="ARBA00022475"/>
    </source>
</evidence>
<feature type="transmembrane region" description="Helical" evidence="8">
    <location>
        <begin position="122"/>
        <end position="140"/>
    </location>
</feature>
<feature type="transmembrane region" description="Helical" evidence="8">
    <location>
        <begin position="99"/>
        <end position="116"/>
    </location>
</feature>
<keyword evidence="5 8" id="KW-1133">Transmembrane helix</keyword>
<comment type="cofactor">
    <cofactor evidence="7">
        <name>Mg(2+)</name>
        <dbReference type="ChEBI" id="CHEBI:18420"/>
    </cofactor>
</comment>
<feature type="binding site" evidence="7">
    <location>
        <position position="204"/>
    </location>
    <ligand>
        <name>Mg(2+)</name>
        <dbReference type="ChEBI" id="CHEBI:18420"/>
    </ligand>
</feature>
<keyword evidence="4 8" id="KW-0812">Transmembrane</keyword>
<evidence type="ECO:0000256" key="7">
    <source>
        <dbReference type="PIRSR" id="PIRSR600715-1"/>
    </source>
</evidence>
<keyword evidence="2" id="KW-1003">Cell membrane</keyword>
<dbReference type="AlphaFoldDB" id="A0A495DDP7"/>
<dbReference type="Pfam" id="PF00953">
    <property type="entry name" value="Glycos_transf_4"/>
    <property type="match status" value="1"/>
</dbReference>
<evidence type="ECO:0000313" key="9">
    <source>
        <dbReference type="EMBL" id="RKR00411.1"/>
    </source>
</evidence>
<evidence type="ECO:0000256" key="8">
    <source>
        <dbReference type="SAM" id="Phobius"/>
    </source>
</evidence>